<evidence type="ECO:0000313" key="2">
    <source>
        <dbReference type="Proteomes" id="UP000050520"/>
    </source>
</evidence>
<organism evidence="1 2">
    <name type="scientific">Citrobacter freundii</name>
    <dbReference type="NCBI Taxonomy" id="546"/>
    <lineage>
        <taxon>Bacteria</taxon>
        <taxon>Pseudomonadati</taxon>
        <taxon>Pseudomonadota</taxon>
        <taxon>Gammaproteobacteria</taxon>
        <taxon>Enterobacterales</taxon>
        <taxon>Enterobacteriaceae</taxon>
        <taxon>Citrobacter</taxon>
        <taxon>Citrobacter freundii complex</taxon>
    </lineage>
</organism>
<dbReference type="RefSeq" id="WP_057064763.1">
    <property type="nucleotide sequence ID" value="NZ_JAKHEF010000002.1"/>
</dbReference>
<evidence type="ECO:0000313" key="1">
    <source>
        <dbReference type="EMBL" id="KPR49509.1"/>
    </source>
</evidence>
<reference evidence="2" key="1">
    <citation type="submission" date="2015-09" db="EMBL/GenBank/DDBJ databases">
        <title>Prevalence of NDMs in South Africa.</title>
        <authorList>
            <person name="Osei Sekyere J."/>
            <person name="Govinden U."/>
            <person name="Essack S."/>
            <person name="Haldorsen B."/>
            <person name="Samuelsen O."/>
            <person name="Aasnaes B."/>
            <person name="Sundsfjord A."/>
        </authorList>
    </citation>
    <scope>NUCLEOTIDE SEQUENCE [LARGE SCALE GENOMIC DNA]</scope>
    <source>
        <strain evidence="2">ST62:944112508</strain>
    </source>
</reference>
<dbReference type="Proteomes" id="UP000050520">
    <property type="component" value="Unassembled WGS sequence"/>
</dbReference>
<dbReference type="AlphaFoldDB" id="A0AA40TIP6"/>
<reference evidence="1 2" key="2">
    <citation type="journal article" date="2017" name="PLoS ONE">
        <title>Genomic and phenotypic characterisation of fluoroquinolone resistance mechanisms in Enterobacteriaceae in Durban, South Africa.</title>
        <authorList>
            <person name="Osei Sekyere J."/>
            <person name="Amoako D.G."/>
        </authorList>
    </citation>
    <scope>NUCLEOTIDE SEQUENCE [LARGE SCALE GENOMIC DNA]</scope>
    <source>
        <strain evidence="1 2">ST62:944112508</strain>
    </source>
</reference>
<name>A0AA40TIP6_CITFR</name>
<sequence length="116" mass="13176">MSLKPEEMTCRLSIGYMQSGRGPLGEHLPEQLIATGKAWAKRELVSGRKVRTLHQQQVVETCLFTTHPNLNIDIDWKITTSDRVYTVRNVERLADRFIITGEADARHDRAGIKDST</sequence>
<gene>
    <name evidence="1" type="ORF">AN672_24010</name>
</gene>
<comment type="caution">
    <text evidence="1">The sequence shown here is derived from an EMBL/GenBank/DDBJ whole genome shotgun (WGS) entry which is preliminary data.</text>
</comment>
<proteinExistence type="predicted"/>
<accession>A0AA40TIP6</accession>
<dbReference type="EMBL" id="LJEB01000134">
    <property type="protein sequence ID" value="KPR49509.1"/>
    <property type="molecule type" value="Genomic_DNA"/>
</dbReference>
<protein>
    <submittedName>
        <fullName evidence="1">Head-tail adaptor protein</fullName>
    </submittedName>
</protein>